<organism evidence="1">
    <name type="scientific">hydrothermal vent metagenome</name>
    <dbReference type="NCBI Taxonomy" id="652676"/>
    <lineage>
        <taxon>unclassified sequences</taxon>
        <taxon>metagenomes</taxon>
        <taxon>ecological metagenomes</taxon>
    </lineage>
</organism>
<reference evidence="1" key="1">
    <citation type="submission" date="2016-10" db="EMBL/GenBank/DDBJ databases">
        <authorList>
            <person name="de Groot N.N."/>
        </authorList>
    </citation>
    <scope>NUCLEOTIDE SEQUENCE</scope>
</reference>
<evidence type="ECO:0000313" key="1">
    <source>
        <dbReference type="EMBL" id="SFV54423.1"/>
    </source>
</evidence>
<accession>A0A1W1BLP2</accession>
<sequence length="185" mass="21447">MKTTTILLSLIIANLLYAEENQEQDKILKQKLFEKAFKKKSQIKEFYLPLRVNKIIQDEVFVRIDNQEHVLINGETMQYIVSLLKENYKRTFNYDQLNQDGFAPLASLEQFGIKASYDNKDIMLDIFLPSNIKKASLIHLNRGYAKDSNGSILPQPYSGGVNFYLNKQYSKNIGDSSFRKSSQYL</sequence>
<proteinExistence type="predicted"/>
<dbReference type="AlphaFoldDB" id="A0A1W1BLP2"/>
<protein>
    <submittedName>
        <fullName evidence="1">Uncharacterized protein</fullName>
    </submittedName>
</protein>
<name>A0A1W1BLP2_9ZZZZ</name>
<gene>
    <name evidence="1" type="ORF">MNB_SV-12-979</name>
</gene>
<dbReference type="EMBL" id="FPHE01000053">
    <property type="protein sequence ID" value="SFV54423.1"/>
    <property type="molecule type" value="Genomic_DNA"/>
</dbReference>